<reference evidence="1 2" key="1">
    <citation type="journal article" date="2018" name="Nat. Ecol. Evol.">
        <title>Shark genomes provide insights into elasmobranch evolution and the origin of vertebrates.</title>
        <authorList>
            <person name="Hara Y"/>
            <person name="Yamaguchi K"/>
            <person name="Onimaru K"/>
            <person name="Kadota M"/>
            <person name="Koyanagi M"/>
            <person name="Keeley SD"/>
            <person name="Tatsumi K"/>
            <person name="Tanaka K"/>
            <person name="Motone F"/>
            <person name="Kageyama Y"/>
            <person name="Nozu R"/>
            <person name="Adachi N"/>
            <person name="Nishimura O"/>
            <person name="Nakagawa R"/>
            <person name="Tanegashima C"/>
            <person name="Kiyatake I"/>
            <person name="Matsumoto R"/>
            <person name="Murakumo K"/>
            <person name="Nishida K"/>
            <person name="Terakita A"/>
            <person name="Kuratani S"/>
            <person name="Sato K"/>
            <person name="Hyodo S Kuraku.S."/>
        </authorList>
    </citation>
    <scope>NUCLEOTIDE SEQUENCE [LARGE SCALE GENOMIC DNA]</scope>
</reference>
<sequence length="76" mass="8778">MIHFVLWTVVGQHGHHGRHVTLGVVSEFRSDTDHPLIPLPQWMVPPVWAIMWGCRAVTLPADQVRIHNVKKSRWPD</sequence>
<protein>
    <submittedName>
        <fullName evidence="1">Uncharacterized protein</fullName>
    </submittedName>
</protein>
<proteinExistence type="predicted"/>
<evidence type="ECO:0000313" key="2">
    <source>
        <dbReference type="Proteomes" id="UP000287033"/>
    </source>
</evidence>
<dbReference type="Proteomes" id="UP000287033">
    <property type="component" value="Unassembled WGS sequence"/>
</dbReference>
<comment type="caution">
    <text evidence="1">The sequence shown here is derived from an EMBL/GenBank/DDBJ whole genome shotgun (WGS) entry which is preliminary data.</text>
</comment>
<keyword evidence="2" id="KW-1185">Reference proteome</keyword>
<accession>A0A401T9X2</accession>
<name>A0A401T9X2_CHIPU</name>
<dbReference type="AlphaFoldDB" id="A0A401T9X2"/>
<organism evidence="1 2">
    <name type="scientific">Chiloscyllium punctatum</name>
    <name type="common">Brownbanded bambooshark</name>
    <name type="synonym">Hemiscyllium punctatum</name>
    <dbReference type="NCBI Taxonomy" id="137246"/>
    <lineage>
        <taxon>Eukaryota</taxon>
        <taxon>Metazoa</taxon>
        <taxon>Chordata</taxon>
        <taxon>Craniata</taxon>
        <taxon>Vertebrata</taxon>
        <taxon>Chondrichthyes</taxon>
        <taxon>Elasmobranchii</taxon>
        <taxon>Galeomorphii</taxon>
        <taxon>Galeoidea</taxon>
        <taxon>Orectolobiformes</taxon>
        <taxon>Hemiscylliidae</taxon>
        <taxon>Chiloscyllium</taxon>
    </lineage>
</organism>
<dbReference type="EMBL" id="BEZZ01027548">
    <property type="protein sequence ID" value="GCC39463.1"/>
    <property type="molecule type" value="Genomic_DNA"/>
</dbReference>
<gene>
    <name evidence="1" type="ORF">chiPu_0023820</name>
</gene>
<evidence type="ECO:0000313" key="1">
    <source>
        <dbReference type="EMBL" id="GCC39463.1"/>
    </source>
</evidence>